<feature type="transmembrane region" description="Helical" evidence="9">
    <location>
        <begin position="131"/>
        <end position="153"/>
    </location>
</feature>
<dbReference type="Proteomes" id="UP000815677">
    <property type="component" value="Unassembled WGS sequence"/>
</dbReference>
<feature type="domain" description="Epidermal growth factor receptor-like transmembrane-juxtamembrane segment" evidence="10">
    <location>
        <begin position="132"/>
        <end position="165"/>
    </location>
</feature>
<evidence type="ECO:0000259" key="10">
    <source>
        <dbReference type="Pfam" id="PF21314"/>
    </source>
</evidence>
<dbReference type="Pfam" id="PF21314">
    <property type="entry name" value="TM_ErbB1"/>
    <property type="match status" value="1"/>
</dbReference>
<evidence type="ECO:0000313" key="12">
    <source>
        <dbReference type="Proteomes" id="UP000815677"/>
    </source>
</evidence>
<dbReference type="Gene3D" id="6.10.250.2930">
    <property type="match status" value="1"/>
</dbReference>
<name>A0ABQ0KXG6_MYCCL</name>
<feature type="compositionally biased region" description="Low complexity" evidence="8">
    <location>
        <begin position="17"/>
        <end position="76"/>
    </location>
</feature>
<protein>
    <recommendedName>
        <fullName evidence="1">receptor protein-tyrosine kinase</fullName>
        <ecNumber evidence="1">2.7.10.1</ecNumber>
    </recommendedName>
</protein>
<keyword evidence="2" id="KW-0597">Phosphoprotein</keyword>
<reference evidence="11" key="1">
    <citation type="submission" date="2014-09" db="EMBL/GenBank/DDBJ databases">
        <title>Genome sequence of the luminous mushroom Mycena chlorophos for searching fungal bioluminescence genes.</title>
        <authorList>
            <person name="Tanaka Y."/>
            <person name="Kasuga D."/>
            <person name="Oba Y."/>
            <person name="Hase S."/>
            <person name="Sato K."/>
            <person name="Oba Y."/>
            <person name="Sakakibara Y."/>
        </authorList>
    </citation>
    <scope>NUCLEOTIDE SEQUENCE</scope>
</reference>
<evidence type="ECO:0000256" key="5">
    <source>
        <dbReference type="ARBA" id="ARBA00022777"/>
    </source>
</evidence>
<dbReference type="InterPro" id="IPR044912">
    <property type="entry name" value="Egfr_JX_dom"/>
</dbReference>
<keyword evidence="9" id="KW-1133">Transmembrane helix</keyword>
<keyword evidence="12" id="KW-1185">Reference proteome</keyword>
<evidence type="ECO:0000256" key="1">
    <source>
        <dbReference type="ARBA" id="ARBA00011902"/>
    </source>
</evidence>
<keyword evidence="9" id="KW-0472">Membrane</keyword>
<evidence type="ECO:0000256" key="9">
    <source>
        <dbReference type="SAM" id="Phobius"/>
    </source>
</evidence>
<evidence type="ECO:0000256" key="6">
    <source>
        <dbReference type="ARBA" id="ARBA00022840"/>
    </source>
</evidence>
<feature type="compositionally biased region" description="Low complexity" evidence="8">
    <location>
        <begin position="86"/>
        <end position="122"/>
    </location>
</feature>
<keyword evidence="4" id="KW-0547">Nucleotide-binding</keyword>
<keyword evidence="5" id="KW-0418">Kinase</keyword>
<feature type="region of interest" description="Disordered" evidence="8">
    <location>
        <begin position="1"/>
        <end position="122"/>
    </location>
</feature>
<dbReference type="CDD" id="cd12087">
    <property type="entry name" value="TM_EGFR-like"/>
    <property type="match status" value="1"/>
</dbReference>
<keyword evidence="3" id="KW-0808">Transferase</keyword>
<gene>
    <name evidence="11" type="ORF">MCHLO_01304</name>
</gene>
<evidence type="ECO:0000256" key="8">
    <source>
        <dbReference type="SAM" id="MobiDB-lite"/>
    </source>
</evidence>
<evidence type="ECO:0000256" key="7">
    <source>
        <dbReference type="ARBA" id="ARBA00023137"/>
    </source>
</evidence>
<keyword evidence="9" id="KW-0812">Transmembrane</keyword>
<accession>A0ABQ0KXG6</accession>
<dbReference type="EC" id="2.7.10.1" evidence="1"/>
<proteinExistence type="predicted"/>
<keyword evidence="7" id="KW-0829">Tyrosine-protein kinase</keyword>
<sequence>MHGRHRKRQINLSNLFGTPTATGADASTSDTASATGTTSADGGLLGGLSSLLNPSPTSSSATTSSAPPSSSSTPPTSSSPPPTSPTDPDSAGTTTVHVVSTSTAGLASASTSPSPSTAADTGASTAQTSKVAAGVVGSLVGVIALGMVVAFFLRRWNRKKRRAARESMAYFPDSYGQASDAAPPVPTKEAAEPKETYVDAVSMPYQFPGAPGYSENATLQRQEPAYRSQMYSPRPADGYTSEAQKVMYEYEGQQGHNQYPHPHEAYGGQM</sequence>
<evidence type="ECO:0000256" key="3">
    <source>
        <dbReference type="ARBA" id="ARBA00022679"/>
    </source>
</evidence>
<evidence type="ECO:0000256" key="4">
    <source>
        <dbReference type="ARBA" id="ARBA00022741"/>
    </source>
</evidence>
<dbReference type="EMBL" id="DF839219">
    <property type="protein sequence ID" value="GAT43633.1"/>
    <property type="molecule type" value="Genomic_DNA"/>
</dbReference>
<keyword evidence="6" id="KW-0067">ATP-binding</keyword>
<evidence type="ECO:0000256" key="2">
    <source>
        <dbReference type="ARBA" id="ARBA00022553"/>
    </source>
</evidence>
<evidence type="ECO:0000313" key="11">
    <source>
        <dbReference type="EMBL" id="GAT43633.1"/>
    </source>
</evidence>
<dbReference type="InterPro" id="IPR049328">
    <property type="entry name" value="TM_ErbB1"/>
</dbReference>
<organism evidence="11 12">
    <name type="scientific">Mycena chlorophos</name>
    <name type="common">Agaric fungus</name>
    <name type="synonym">Agaricus chlorophos</name>
    <dbReference type="NCBI Taxonomy" id="658473"/>
    <lineage>
        <taxon>Eukaryota</taxon>
        <taxon>Fungi</taxon>
        <taxon>Dikarya</taxon>
        <taxon>Basidiomycota</taxon>
        <taxon>Agaricomycotina</taxon>
        <taxon>Agaricomycetes</taxon>
        <taxon>Agaricomycetidae</taxon>
        <taxon>Agaricales</taxon>
        <taxon>Marasmiineae</taxon>
        <taxon>Mycenaceae</taxon>
        <taxon>Mycena</taxon>
    </lineage>
</organism>